<proteinExistence type="predicted"/>
<gene>
    <name evidence="2" type="ORF">Abin_012_016</name>
</gene>
<name>A0ABQ0K5A3_9PROT</name>
<protein>
    <submittedName>
        <fullName evidence="2">Uncharacterized protein</fullName>
    </submittedName>
</protein>
<evidence type="ECO:0000256" key="1">
    <source>
        <dbReference type="SAM" id="MobiDB-lite"/>
    </source>
</evidence>
<reference evidence="2 3" key="1">
    <citation type="submission" date="2012-11" db="EMBL/GenBank/DDBJ databases">
        <title>Whole genome sequence of Acetobacter indonesiensis 5H-1.</title>
        <authorList>
            <person name="Azuma Y."/>
            <person name="Higashiura N."/>
            <person name="Hirakawa H."/>
            <person name="Matsushita K."/>
        </authorList>
    </citation>
    <scope>NUCLEOTIDE SEQUENCE [LARGE SCALE GENOMIC DNA]</scope>
    <source>
        <strain evidence="2 3">5H-1</strain>
    </source>
</reference>
<dbReference type="Proteomes" id="UP000032673">
    <property type="component" value="Unassembled WGS sequence"/>
</dbReference>
<evidence type="ECO:0000313" key="3">
    <source>
        <dbReference type="Proteomes" id="UP000032673"/>
    </source>
</evidence>
<dbReference type="EMBL" id="BAMW01000012">
    <property type="protein sequence ID" value="GAN62669.1"/>
    <property type="molecule type" value="Genomic_DNA"/>
</dbReference>
<feature type="region of interest" description="Disordered" evidence="1">
    <location>
        <begin position="41"/>
        <end position="65"/>
    </location>
</feature>
<comment type="caution">
    <text evidence="2">The sequence shown here is derived from an EMBL/GenBank/DDBJ whole genome shotgun (WGS) entry which is preliminary data.</text>
</comment>
<keyword evidence="3" id="KW-1185">Reference proteome</keyword>
<feature type="compositionally biased region" description="Polar residues" evidence="1">
    <location>
        <begin position="41"/>
        <end position="50"/>
    </location>
</feature>
<accession>A0ABQ0K5A3</accession>
<feature type="compositionally biased region" description="Low complexity" evidence="1">
    <location>
        <begin position="51"/>
        <end position="65"/>
    </location>
</feature>
<sequence>MDAKSFKDDLKQVANAIFGISSDDCPEIEVFENPFDEIGSSSRQVSLNQQPPSSMISSPILHGSV</sequence>
<organism evidence="2 3">
    <name type="scientific">Acetobacter indonesiensis</name>
    <dbReference type="NCBI Taxonomy" id="104101"/>
    <lineage>
        <taxon>Bacteria</taxon>
        <taxon>Pseudomonadati</taxon>
        <taxon>Pseudomonadota</taxon>
        <taxon>Alphaproteobacteria</taxon>
        <taxon>Acetobacterales</taxon>
        <taxon>Acetobacteraceae</taxon>
        <taxon>Acetobacter</taxon>
    </lineage>
</organism>
<evidence type="ECO:0000313" key="2">
    <source>
        <dbReference type="EMBL" id="GAN62669.1"/>
    </source>
</evidence>